<feature type="non-terminal residue" evidence="1">
    <location>
        <position position="1"/>
    </location>
</feature>
<evidence type="ECO:0000313" key="1">
    <source>
        <dbReference type="EMBL" id="MWT89417.1"/>
    </source>
</evidence>
<organism evidence="1 2">
    <name type="scientific">Escherichia coli</name>
    <dbReference type="NCBI Taxonomy" id="562"/>
    <lineage>
        <taxon>Bacteria</taxon>
        <taxon>Pseudomonadati</taxon>
        <taxon>Pseudomonadota</taxon>
        <taxon>Gammaproteobacteria</taxon>
        <taxon>Enterobacterales</taxon>
        <taxon>Enterobacteriaceae</taxon>
        <taxon>Escherichia</taxon>
    </lineage>
</organism>
<reference evidence="1 2" key="1">
    <citation type="submission" date="2019-12" db="EMBL/GenBank/DDBJ databases">
        <title>Enteriobacteria Tanzani isolates_8377-8380.</title>
        <authorList>
            <person name="Subbiah M."/>
            <person name="Call D."/>
        </authorList>
    </citation>
    <scope>NUCLEOTIDE SEQUENCE [LARGE SCALE GENOMIC DNA]</scope>
    <source>
        <strain evidence="1 2">8378wC7</strain>
    </source>
</reference>
<accession>A0A6L7CLJ1</accession>
<dbReference type="Proteomes" id="UP000480485">
    <property type="component" value="Unassembled WGS sequence"/>
</dbReference>
<proteinExistence type="predicted"/>
<dbReference type="EC" id="5.1.3.4" evidence="1"/>
<protein>
    <submittedName>
        <fullName evidence="1">L-ribulose-5-phosphate 4-epimerase</fullName>
        <ecNumber evidence="1">5.1.3.4</ecNumber>
    </submittedName>
</protein>
<sequence length="52" mass="6047">HDAVHNAVVMEEVAKMAWIARSINPQLNHIDSFLMNKHFMRKHGPNAYYGQK</sequence>
<dbReference type="AlphaFoldDB" id="A0A6L7CLJ1"/>
<dbReference type="InterPro" id="IPR036409">
    <property type="entry name" value="Aldolase_II/adducin_N_sf"/>
</dbReference>
<dbReference type="SUPFAM" id="SSF53639">
    <property type="entry name" value="AraD/HMP-PK domain-like"/>
    <property type="match status" value="1"/>
</dbReference>
<dbReference type="GO" id="GO:0008742">
    <property type="term" value="F:L-ribulose-phosphate 4-epimerase activity"/>
    <property type="evidence" value="ECO:0007669"/>
    <property type="project" value="UniProtKB-EC"/>
</dbReference>
<dbReference type="Gene3D" id="3.40.225.10">
    <property type="entry name" value="Class II aldolase/adducin N-terminal domain"/>
    <property type="match status" value="1"/>
</dbReference>
<evidence type="ECO:0000313" key="2">
    <source>
        <dbReference type="Proteomes" id="UP000480485"/>
    </source>
</evidence>
<name>A0A6L7CLJ1_ECOLX</name>
<comment type="caution">
    <text evidence="1">The sequence shown here is derived from an EMBL/GenBank/DDBJ whole genome shotgun (WGS) entry which is preliminary data.</text>
</comment>
<dbReference type="EMBL" id="WTRN01002317">
    <property type="protein sequence ID" value="MWT89417.1"/>
    <property type="molecule type" value="Genomic_DNA"/>
</dbReference>
<keyword evidence="1" id="KW-0413">Isomerase</keyword>
<gene>
    <name evidence="1" type="primary">araD</name>
    <name evidence="1" type="ORF">GP954_30495</name>
</gene>